<dbReference type="CDD" id="cd09607">
    <property type="entry name" value="M3B_PepF"/>
    <property type="match status" value="1"/>
</dbReference>
<dbReference type="RefSeq" id="WP_119016052.1">
    <property type="nucleotide sequence ID" value="NZ_QXEV01000007.1"/>
</dbReference>
<evidence type="ECO:0000256" key="3">
    <source>
        <dbReference type="ARBA" id="ARBA00022801"/>
    </source>
</evidence>
<proteinExistence type="inferred from homology"/>
<evidence type="ECO:0000256" key="2">
    <source>
        <dbReference type="ARBA" id="ARBA00022723"/>
    </source>
</evidence>
<keyword evidence="10" id="KW-1185">Reference proteome</keyword>
<dbReference type="EMBL" id="QXEV01000007">
    <property type="protein sequence ID" value="RIA77745.1"/>
    <property type="molecule type" value="Genomic_DNA"/>
</dbReference>
<comment type="cofactor">
    <cofactor evidence="6">
        <name>Zn(2+)</name>
        <dbReference type="ChEBI" id="CHEBI:29105"/>
    </cofactor>
    <text evidence="6">Binds 1 zinc ion.</text>
</comment>
<evidence type="ECO:0000313" key="9">
    <source>
        <dbReference type="EMBL" id="RIA77745.1"/>
    </source>
</evidence>
<dbReference type="Pfam" id="PF08439">
    <property type="entry name" value="Peptidase_M3_N"/>
    <property type="match status" value="1"/>
</dbReference>
<evidence type="ECO:0000313" key="10">
    <source>
        <dbReference type="Proteomes" id="UP000266506"/>
    </source>
</evidence>
<dbReference type="Proteomes" id="UP000266506">
    <property type="component" value="Unassembled WGS sequence"/>
</dbReference>
<feature type="domain" description="Oligopeptidase F N-terminal" evidence="8">
    <location>
        <begin position="110"/>
        <end position="169"/>
    </location>
</feature>
<gene>
    <name evidence="9" type="ORF">EI71_00898</name>
</gene>
<dbReference type="GO" id="GO:0006508">
    <property type="term" value="P:proteolysis"/>
    <property type="evidence" value="ECO:0007669"/>
    <property type="project" value="UniProtKB-KW"/>
</dbReference>
<evidence type="ECO:0000259" key="8">
    <source>
        <dbReference type="Pfam" id="PF08439"/>
    </source>
</evidence>
<name>A0A397S024_9MOLU</name>
<keyword evidence="1 6" id="KW-0645">Protease</keyword>
<organism evidence="9 10">
    <name type="scientific">Anaeroplasma bactoclasticum</name>
    <dbReference type="NCBI Taxonomy" id="2088"/>
    <lineage>
        <taxon>Bacteria</taxon>
        <taxon>Bacillati</taxon>
        <taxon>Mycoplasmatota</taxon>
        <taxon>Mollicutes</taxon>
        <taxon>Anaeroplasmatales</taxon>
        <taxon>Anaeroplasmataceae</taxon>
        <taxon>Anaeroplasma</taxon>
    </lineage>
</organism>
<accession>A0A397S024</accession>
<dbReference type="Gene3D" id="1.20.140.70">
    <property type="entry name" value="Oligopeptidase f, N-terminal domain"/>
    <property type="match status" value="1"/>
</dbReference>
<dbReference type="SUPFAM" id="SSF55486">
    <property type="entry name" value="Metalloproteases ('zincins'), catalytic domain"/>
    <property type="match status" value="1"/>
</dbReference>
<dbReference type="GO" id="GO:0004222">
    <property type="term" value="F:metalloendopeptidase activity"/>
    <property type="evidence" value="ECO:0007669"/>
    <property type="project" value="InterPro"/>
</dbReference>
<protein>
    <submittedName>
        <fullName evidence="9">PepF/M3 family oligoendopeptidase</fullName>
    </submittedName>
</protein>
<dbReference type="PANTHER" id="PTHR34217">
    <property type="entry name" value="METAL-DEPENDENT CARBOXYPEPTIDASE"/>
    <property type="match status" value="1"/>
</dbReference>
<dbReference type="GO" id="GO:0046872">
    <property type="term" value="F:metal ion binding"/>
    <property type="evidence" value="ECO:0007669"/>
    <property type="project" value="UniProtKB-UniRule"/>
</dbReference>
<dbReference type="AlphaFoldDB" id="A0A397S024"/>
<dbReference type="InterPro" id="IPR042088">
    <property type="entry name" value="OligoPept_F_C"/>
</dbReference>
<keyword evidence="2 6" id="KW-0479">Metal-binding</keyword>
<keyword evidence="5 6" id="KW-0482">Metalloprotease</keyword>
<dbReference type="InterPro" id="IPR013647">
    <property type="entry name" value="OligopepF_N_dom"/>
</dbReference>
<dbReference type="Gene3D" id="1.10.1370.20">
    <property type="entry name" value="Oligoendopeptidase f, C-terminal domain"/>
    <property type="match status" value="1"/>
</dbReference>
<dbReference type="GO" id="GO:0004181">
    <property type="term" value="F:metallocarboxypeptidase activity"/>
    <property type="evidence" value="ECO:0007669"/>
    <property type="project" value="InterPro"/>
</dbReference>
<evidence type="ECO:0000256" key="5">
    <source>
        <dbReference type="ARBA" id="ARBA00023049"/>
    </source>
</evidence>
<dbReference type="InterPro" id="IPR034006">
    <property type="entry name" value="M3B_PepF_2"/>
</dbReference>
<comment type="similarity">
    <text evidence="6">Belongs to the peptidase M3 family.</text>
</comment>
<dbReference type="PANTHER" id="PTHR34217:SF1">
    <property type="entry name" value="CARBOXYPEPTIDASE 1"/>
    <property type="match status" value="1"/>
</dbReference>
<reference evidence="9 10" key="1">
    <citation type="submission" date="2018-08" db="EMBL/GenBank/DDBJ databases">
        <title>Genomic Encyclopedia of Archaeal and Bacterial Type Strains, Phase II (KMG-II): from individual species to whole genera.</title>
        <authorList>
            <person name="Goeker M."/>
        </authorList>
    </citation>
    <scope>NUCLEOTIDE SEQUENCE [LARGE SCALE GENOMIC DNA]</scope>
    <source>
        <strain evidence="9 10">ATCC 27112</strain>
    </source>
</reference>
<dbReference type="InParanoid" id="A0A397S024"/>
<comment type="caution">
    <text evidence="9">The sequence shown here is derived from an EMBL/GenBank/DDBJ whole genome shotgun (WGS) entry which is preliminary data.</text>
</comment>
<evidence type="ECO:0000256" key="1">
    <source>
        <dbReference type="ARBA" id="ARBA00022670"/>
    </source>
</evidence>
<evidence type="ECO:0000256" key="4">
    <source>
        <dbReference type="ARBA" id="ARBA00022833"/>
    </source>
</evidence>
<sequence>MSCSYEWDLNKLYTSLDSKEYKKDKEEVKSLIQKEISLAENFKKESIEEYLKCEERLSVLLTLMFSYSSLKTSTNVNDMESYGEMASLQMILQDGVKAEVAFNHFLKDIDIDDLVKDNDFLKNYKYLLQKAKEKSLHMLSEKEEVLYSKLRMVSSDGWSDLQSKLTSNLSIKVEGFKEAMPLSSVRGLAYDKDPIVRKNAYLAELDAYQSIKDAVAMGLNNIKREANIMCSLRGYNSILDMALKKNHMKKETLDAMIEAIKEELPKFREYFKAKGKALGHKNGLPFYDLFAPMGNLTKTYTYEEAESEVLDVYKSFSNHLYEMGYKAFHEGWIDALPHEGKVGGAFCSGITPIGESRVLTNFTGQMSDIQTLAHELGHAYHNEVLKDSLPLNQDYPMQLAETASILCQTLMSKKLIEETKDRLEKLTVVENSLQEDTQCVVDILSRYLFENMVANEDVSKPLSASDMCEFMIKAQKESYGDGLDSNYLHPYMWLCKSHYYSASNGFYNWPYAFGLLYAKGLYAKYMENKDEFVKNYDQMLKNTCIMDAEDVALSMGIDITKKEFWISSLKTIEEDIELFKELLK</sequence>
<dbReference type="OrthoDB" id="9766487at2"/>
<dbReference type="InterPro" id="IPR001567">
    <property type="entry name" value="Pept_M3A_M3B_dom"/>
</dbReference>
<keyword evidence="3 6" id="KW-0378">Hydrolase</keyword>
<evidence type="ECO:0000259" key="7">
    <source>
        <dbReference type="Pfam" id="PF01432"/>
    </source>
</evidence>
<feature type="domain" description="Peptidase M3A/M3B catalytic" evidence="7">
    <location>
        <begin position="188"/>
        <end position="570"/>
    </location>
</feature>
<dbReference type="InterPro" id="IPR001333">
    <property type="entry name" value="Peptidase_M32_Taq"/>
</dbReference>
<evidence type="ECO:0000256" key="6">
    <source>
        <dbReference type="RuleBase" id="RU003435"/>
    </source>
</evidence>
<dbReference type="Pfam" id="PF01432">
    <property type="entry name" value="Peptidase_M3"/>
    <property type="match status" value="1"/>
</dbReference>
<keyword evidence="4 6" id="KW-0862">Zinc</keyword>